<dbReference type="InterPro" id="IPR032675">
    <property type="entry name" value="LRR_dom_sf"/>
</dbReference>
<dbReference type="InterPro" id="IPR003644">
    <property type="entry name" value="Calx_beta"/>
</dbReference>
<dbReference type="EMBL" id="JANIIK010000118">
    <property type="protein sequence ID" value="KAJ3585332.1"/>
    <property type="molecule type" value="Genomic_DNA"/>
</dbReference>
<dbReference type="Pfam" id="PF03160">
    <property type="entry name" value="Calx-beta"/>
    <property type="match status" value="1"/>
</dbReference>
<feature type="repeat" description="CSPG" evidence="8">
    <location>
        <begin position="1511"/>
        <end position="1603"/>
    </location>
</feature>
<feature type="repeat" description="CSPG" evidence="8">
    <location>
        <begin position="1163"/>
        <end position="1268"/>
    </location>
</feature>
<gene>
    <name evidence="12" type="ORF">NHX12_014053</name>
</gene>
<evidence type="ECO:0000256" key="6">
    <source>
        <dbReference type="ARBA" id="ARBA00022889"/>
    </source>
</evidence>
<feature type="repeat" description="CSPG" evidence="8">
    <location>
        <begin position="1634"/>
        <end position="1731"/>
    </location>
</feature>
<dbReference type="Gene3D" id="3.10.100.10">
    <property type="entry name" value="Mannose-Binding Protein A, subunit A"/>
    <property type="match status" value="1"/>
</dbReference>
<keyword evidence="4" id="KW-0677">Repeat</keyword>
<dbReference type="Proteomes" id="UP001148018">
    <property type="component" value="Unassembled WGS sequence"/>
</dbReference>
<dbReference type="InterPro" id="IPR001304">
    <property type="entry name" value="C-type_lectin-like"/>
</dbReference>
<dbReference type="Pfam" id="PF16184">
    <property type="entry name" value="Cadherin_3"/>
    <property type="match status" value="11"/>
</dbReference>
<keyword evidence="6" id="KW-0130">Cell adhesion</keyword>
<protein>
    <recommendedName>
        <fullName evidence="11">C-type lectin domain-containing protein</fullName>
    </recommendedName>
</protein>
<keyword evidence="13" id="KW-1185">Reference proteome</keyword>
<dbReference type="SUPFAM" id="SSF56436">
    <property type="entry name" value="C-type lectin-like"/>
    <property type="match status" value="1"/>
</dbReference>
<dbReference type="GO" id="GO:0007154">
    <property type="term" value="P:cell communication"/>
    <property type="evidence" value="ECO:0007669"/>
    <property type="project" value="InterPro"/>
</dbReference>
<evidence type="ECO:0000256" key="3">
    <source>
        <dbReference type="ARBA" id="ARBA00022729"/>
    </source>
</evidence>
<evidence type="ECO:0000256" key="10">
    <source>
        <dbReference type="SAM" id="SignalP"/>
    </source>
</evidence>
<dbReference type="PANTHER" id="PTHR45739:SF7">
    <property type="entry name" value="FRAS1-RELATED EXTRACELLULAR MATRIX PROTEIN 1"/>
    <property type="match status" value="1"/>
</dbReference>
<evidence type="ECO:0000256" key="7">
    <source>
        <dbReference type="ARBA" id="ARBA00023180"/>
    </source>
</evidence>
<keyword evidence="7" id="KW-0325">Glycoprotein</keyword>
<feature type="repeat" description="CSPG" evidence="8">
    <location>
        <begin position="786"/>
        <end position="877"/>
    </location>
</feature>
<organism evidence="12 13">
    <name type="scientific">Muraenolepis orangiensis</name>
    <name type="common">Patagonian moray cod</name>
    <dbReference type="NCBI Taxonomy" id="630683"/>
    <lineage>
        <taxon>Eukaryota</taxon>
        <taxon>Metazoa</taxon>
        <taxon>Chordata</taxon>
        <taxon>Craniata</taxon>
        <taxon>Vertebrata</taxon>
        <taxon>Euteleostomi</taxon>
        <taxon>Actinopterygii</taxon>
        <taxon>Neopterygii</taxon>
        <taxon>Teleostei</taxon>
        <taxon>Neoteleostei</taxon>
        <taxon>Acanthomorphata</taxon>
        <taxon>Zeiogadaria</taxon>
        <taxon>Gadariae</taxon>
        <taxon>Gadiformes</taxon>
        <taxon>Muraenolepidoidei</taxon>
        <taxon>Muraenolepididae</taxon>
        <taxon>Muraenolepis</taxon>
    </lineage>
</organism>
<dbReference type="GO" id="GO:0046872">
    <property type="term" value="F:metal ion binding"/>
    <property type="evidence" value="ECO:0007669"/>
    <property type="project" value="UniProtKB-KW"/>
</dbReference>
<comment type="caution">
    <text evidence="12">The sequence shown here is derived from an EMBL/GenBank/DDBJ whole genome shotgun (WGS) entry which is preliminary data.</text>
</comment>
<dbReference type="GO" id="GO:0009653">
    <property type="term" value="P:anatomical structure morphogenesis"/>
    <property type="evidence" value="ECO:0007669"/>
    <property type="project" value="TreeGrafter"/>
</dbReference>
<evidence type="ECO:0000313" key="12">
    <source>
        <dbReference type="EMBL" id="KAJ3585332.1"/>
    </source>
</evidence>
<dbReference type="InterPro" id="IPR016186">
    <property type="entry name" value="C-type_lectin-like/link_sf"/>
</dbReference>
<feature type="repeat" description="CSPG" evidence="8">
    <location>
        <begin position="898"/>
        <end position="992"/>
    </location>
</feature>
<accession>A0A9Q0DET9</accession>
<dbReference type="SMART" id="SM00034">
    <property type="entry name" value="CLECT"/>
    <property type="match status" value="1"/>
</dbReference>
<dbReference type="Gene3D" id="3.80.10.10">
    <property type="entry name" value="Ribonuclease Inhibitor"/>
    <property type="match status" value="1"/>
</dbReference>
<dbReference type="InterPro" id="IPR051561">
    <property type="entry name" value="FRAS1_ECM"/>
</dbReference>
<evidence type="ECO:0000259" key="11">
    <source>
        <dbReference type="PROSITE" id="PS50041"/>
    </source>
</evidence>
<evidence type="ECO:0000256" key="8">
    <source>
        <dbReference type="PROSITE-ProRule" id="PRU01201"/>
    </source>
</evidence>
<feature type="region of interest" description="Disordered" evidence="9">
    <location>
        <begin position="993"/>
        <end position="1015"/>
    </location>
</feature>
<feature type="repeat" description="CSPG" evidence="8">
    <location>
        <begin position="302"/>
        <end position="397"/>
    </location>
</feature>
<dbReference type="CDD" id="cd00037">
    <property type="entry name" value="CLECT"/>
    <property type="match status" value="1"/>
</dbReference>
<reference evidence="12" key="1">
    <citation type="submission" date="2022-07" db="EMBL/GenBank/DDBJ databases">
        <title>Chromosome-level genome of Muraenolepis orangiensis.</title>
        <authorList>
            <person name="Kim J."/>
        </authorList>
    </citation>
    <scope>NUCLEOTIDE SEQUENCE</scope>
    <source>
        <strain evidence="12">KU_S4_2022</strain>
        <tissue evidence="12">Muscle</tissue>
    </source>
</reference>
<feature type="repeat" description="CSPG" evidence="8">
    <location>
        <begin position="651"/>
        <end position="764"/>
    </location>
</feature>
<dbReference type="InterPro" id="IPR038081">
    <property type="entry name" value="CalX-like_sf"/>
</dbReference>
<feature type="region of interest" description="Disordered" evidence="9">
    <location>
        <begin position="1870"/>
        <end position="1892"/>
    </location>
</feature>
<evidence type="ECO:0000256" key="9">
    <source>
        <dbReference type="SAM" id="MobiDB-lite"/>
    </source>
</evidence>
<evidence type="ECO:0000256" key="2">
    <source>
        <dbReference type="ARBA" id="ARBA00022723"/>
    </source>
</evidence>
<dbReference type="PANTHER" id="PTHR45739">
    <property type="entry name" value="MATRIX PROTEIN, PUTATIVE-RELATED"/>
    <property type="match status" value="1"/>
</dbReference>
<feature type="repeat" description="CSPG" evidence="8">
    <location>
        <begin position="530"/>
        <end position="624"/>
    </location>
</feature>
<dbReference type="PROSITE" id="PS51854">
    <property type="entry name" value="CSPG"/>
    <property type="match status" value="11"/>
</dbReference>
<feature type="repeat" description="CSPG" evidence="8">
    <location>
        <begin position="422"/>
        <end position="509"/>
    </location>
</feature>
<dbReference type="SUPFAM" id="SSF52058">
    <property type="entry name" value="L domain-like"/>
    <property type="match status" value="1"/>
</dbReference>
<feature type="region of interest" description="Disordered" evidence="9">
    <location>
        <begin position="2281"/>
        <end position="2309"/>
    </location>
</feature>
<dbReference type="PROSITE" id="PS50041">
    <property type="entry name" value="C_TYPE_LECTIN_2"/>
    <property type="match status" value="1"/>
</dbReference>
<keyword evidence="5" id="KW-0106">Calcium</keyword>
<feature type="chain" id="PRO_5040221739" description="C-type lectin domain-containing protein" evidence="10">
    <location>
        <begin position="28"/>
        <end position="2309"/>
    </location>
</feature>
<feature type="repeat" description="CSPG" evidence="8">
    <location>
        <begin position="1040"/>
        <end position="1142"/>
    </location>
</feature>
<dbReference type="SUPFAM" id="SSF141072">
    <property type="entry name" value="CalX-like"/>
    <property type="match status" value="1"/>
</dbReference>
<keyword evidence="2" id="KW-0479">Metal-binding</keyword>
<feature type="repeat" description="CSPG" evidence="8">
    <location>
        <begin position="1398"/>
        <end position="1490"/>
    </location>
</feature>
<feature type="domain" description="C-type lectin" evidence="11">
    <location>
        <begin position="2018"/>
        <end position="2116"/>
    </location>
</feature>
<dbReference type="Pfam" id="PF19309">
    <property type="entry name" value="Frem_N"/>
    <property type="match status" value="1"/>
</dbReference>
<dbReference type="GO" id="GO:0016020">
    <property type="term" value="C:membrane"/>
    <property type="evidence" value="ECO:0007669"/>
    <property type="project" value="InterPro"/>
</dbReference>
<feature type="signal peptide" evidence="10">
    <location>
        <begin position="1"/>
        <end position="27"/>
    </location>
</feature>
<evidence type="ECO:0000256" key="1">
    <source>
        <dbReference type="ARBA" id="ARBA00005529"/>
    </source>
</evidence>
<dbReference type="Gene3D" id="2.60.40.2030">
    <property type="match status" value="1"/>
</dbReference>
<dbReference type="SMART" id="SM00237">
    <property type="entry name" value="Calx_beta"/>
    <property type="match status" value="1"/>
</dbReference>
<comment type="similarity">
    <text evidence="1">Belongs to the FRAS1 family.</text>
</comment>
<dbReference type="OrthoDB" id="430044at2759"/>
<dbReference type="InterPro" id="IPR016187">
    <property type="entry name" value="CTDL_fold"/>
</dbReference>
<dbReference type="InterPro" id="IPR039005">
    <property type="entry name" value="CSPG_rpt"/>
</dbReference>
<evidence type="ECO:0000256" key="4">
    <source>
        <dbReference type="ARBA" id="ARBA00022737"/>
    </source>
</evidence>
<dbReference type="Pfam" id="PF00059">
    <property type="entry name" value="Lectin_C"/>
    <property type="match status" value="1"/>
</dbReference>
<name>A0A9Q0DET9_9TELE</name>
<evidence type="ECO:0000313" key="13">
    <source>
        <dbReference type="Proteomes" id="UP001148018"/>
    </source>
</evidence>
<sequence>MDAGFRRRLAWTWLLAQALALAGRSQGSLVTVNRGLRVKKGQAAFLQEGDLQFDIPRLRDACKVEVVANEPITQRVGRLSPEVFDCHYLADEVKYVHNGCPILKEDSVKLRLYRFTETDTTVEVFTLRVDIADPECSVVKLGPGALQVPDFYGLSDALDGNVLSFRYERRSTLECSVHLGGPGAALPAHGQLVVGEPDEPAVKRGDEPESFVPLRRQLENKERAMCRRDDCLKGLRLVKVTQVSCDDFLMMGVRYQHRDPPSPDMDYIPLRVDLTDTRSGTIYMSESAWLPVRMAGAVPNQSPRPSFMSSFILEADQFILTPLSTATLDAEDDEAPGQQALVFNVTRPPAEGFIAHLSDHTRPVSSFTWLDLNDMLIAYQPPNSSHAQRRNYEVEFEVHDAFFERSSPIMVHMSVRNAHTNAPRVSWNMGLSLLEGQSRPITWDQLQIVDNDNLDMVRIVTVDGLHHGRLTLRGGKGFVFTVADIRAGAVHYHHDDSDTTRDHVVFRVSDGRHHTRHKFPFNVLPKDDSPPFLVANMALEVEEGGATPLWGAVLRASDADSSDDYVLFNVTRPPGAGELVKVPGPGLMGYPVSHFLQKDLSHSLVYYRHLGNEVFQDSFEVVLSDFHDPPNLSEPQVVLVHIEPVPDQPPKEVPGATRRLVVKETEAVHLTRSHLHFVDPEAPDGELTYTVTTPPFYTGPGARHSDAGRLFLVESVPKFTKDANAPKLRLFTQHAVNFMKVAYMPPMEDIGPEPQYVQFVLSITNLLGHTLTGICFNITVLPVDNQPPKVRTNPLTVDEGGDIQVGLEHLLLADVDSDPQDLRVVVRRGPLHGTLTLGVSQLAAGHALTLQDLRNREVRYDHDGSETLDDSVELTATDGSNSVEFVLQVQVRPVNDEVPVVAPGLKAVLGCTEGGEVAITAEYLYATDADSANGSLTYLIARQPYHGVVLRAGVIVDRFVQVDITAGDVSYRHTGPEVGLAPRHDTITVVISDEDSESGPPCCSGGAGGHPGRPRGTLRLSDSLPVYDLQVTVFPVDSQAPFLTTGDLFVVDEGGAAPITPAHLRASDADTALEDLVVSLVSPPQFGYIENVLPSPGFEKSNMGISIASFSYKDLLDGHVNYVQSRHQRMEPTGDQFVLSVSDGGRSSAYVPFHVTIGPTNDEIPELLARNITVREGAAKELDFSVLNAVDLDVPEGELRFSVATPPRHGRIVSDRLAGAGAAGANWKREAVILIEDFTMAQRKAGLTLRYIHDDSENMEDSFTVRLTDGKHTLQRRVEVRVTPVNDEEPRVIRNNGLEVKPGEDKLISSVTLFAQDTDTPPGEVLYVFESGGADRLLTLSAGQNCTQEAVDLNLLSYRHTGPRGTQTQDSFVFHLTDGENRSPSRHFHITLQEMEKGTIVVVVKPMTVSRGDRLVLSTDALLATDGAARPEELLYVVMAPPAHGHLEYIRHPGISIATFSQLDVVANLVAYVHDNRAGDPTDAFQFVVSNGQTTRNGTFVLAVELTDRVLPTLSHNRGLTVPRGSAVILGPGALALSDPDTPPDGLVFSVRDTPRYGRLTPLAGPPLGPGSNFTQRQLEELEVSYRHDGGPSLIDRFTFTAFDGSGRGFLVDGRLQEEPVAFTIQIQSLDTTAPEVVKLQPLWKAELLADGRYGIFLSSRELRAQDGGSGDEEIRFCVVRPLYFGYLENTTKGDFVEHCFSQTDLNRRTIVYVINTAVESLSDSLEFKVSDALGNVGPSHTLDLQWASVELSESRYSVCEDQGTVSLEVRRKGNLAESSYVSVKVKEITATAGKDFLPSASSLIQFDPGVLKRTWTSAVVADGLEEAEESFKVTLETPEGAVLGGLTSALKLPLGSGSRVIWPRGDGLPSLLGPETGPSKKTLRARGNPKTIKPSSVFHNGTDVVYTYHGVMSVGVEDEASPSRKGRKASVRVVSRAPQLGSSKLAPQLGSSKLAPRGKVFKSTLKSVNAQAPPAPGAKACVPELMGLLHYNHTTSQLLHCDGVAWRPWAPTDKMVAGQACPQGWVFQSGYQGHLASVQSKAQMDWLWDFSGRKPFWIGLNDRESRGRWEWSTGEALGYTNWRRAPPSRAKTPTQKASRRCVLVWRRAKWQIRECGPGRGYRYVARPVMDQAGPTPASRLSFAHQGLSEIPYEAILEHSCSLEALDLSYNLLGLRTLVLDCNHYTSHIRFPFMSGVTAVFINKNRINNLPVFVEEIRCKFPNIKVLSMMDNEAAPSFFNGGSLTQYRDYRQYVISQLPGLETLDHTGVLEEERVQARKTYRLQQSAGEDGGGGSSRRRRRKRRELDHR</sequence>
<dbReference type="GO" id="GO:0007155">
    <property type="term" value="P:cell adhesion"/>
    <property type="evidence" value="ECO:0007669"/>
    <property type="project" value="UniProtKB-KW"/>
</dbReference>
<proteinExistence type="inferred from homology"/>
<keyword evidence="3 10" id="KW-0732">Signal</keyword>
<evidence type="ECO:0000256" key="5">
    <source>
        <dbReference type="ARBA" id="ARBA00022837"/>
    </source>
</evidence>
<dbReference type="InterPro" id="IPR045658">
    <property type="entry name" value="FRAS1-rel_N"/>
</dbReference>